<keyword evidence="2" id="KW-1185">Reference proteome</keyword>
<organism evidence="1 2">
    <name type="scientific">Loigolactobacillus bifermentans DSM 20003</name>
    <dbReference type="NCBI Taxonomy" id="1423726"/>
    <lineage>
        <taxon>Bacteria</taxon>
        <taxon>Bacillati</taxon>
        <taxon>Bacillota</taxon>
        <taxon>Bacilli</taxon>
        <taxon>Lactobacillales</taxon>
        <taxon>Lactobacillaceae</taxon>
        <taxon>Loigolactobacillus</taxon>
    </lineage>
</organism>
<reference evidence="1 2" key="1">
    <citation type="journal article" date="2015" name="Genome Announc.">
        <title>Expanding the biotechnology potential of lactobacilli through comparative genomics of 213 strains and associated genera.</title>
        <authorList>
            <person name="Sun Z."/>
            <person name="Harris H.M."/>
            <person name="McCann A."/>
            <person name="Guo C."/>
            <person name="Argimon S."/>
            <person name="Zhang W."/>
            <person name="Yang X."/>
            <person name="Jeffery I.B."/>
            <person name="Cooney J.C."/>
            <person name="Kagawa T.F."/>
            <person name="Liu W."/>
            <person name="Song Y."/>
            <person name="Salvetti E."/>
            <person name="Wrobel A."/>
            <person name="Rasinkangas P."/>
            <person name="Parkhill J."/>
            <person name="Rea M.C."/>
            <person name="O'Sullivan O."/>
            <person name="Ritari J."/>
            <person name="Douillard F.P."/>
            <person name="Paul Ross R."/>
            <person name="Yang R."/>
            <person name="Briner A.E."/>
            <person name="Felis G.E."/>
            <person name="de Vos W.M."/>
            <person name="Barrangou R."/>
            <person name="Klaenhammer T.R."/>
            <person name="Caufield P.W."/>
            <person name="Cui Y."/>
            <person name="Zhang H."/>
            <person name="O'Toole P.W."/>
        </authorList>
    </citation>
    <scope>NUCLEOTIDE SEQUENCE [LARGE SCALE GENOMIC DNA]</scope>
    <source>
        <strain evidence="1 2">DSM 20003</strain>
    </source>
</reference>
<dbReference type="OrthoDB" id="2311696at2"/>
<evidence type="ECO:0000313" key="1">
    <source>
        <dbReference type="EMBL" id="KRK34382.1"/>
    </source>
</evidence>
<proteinExistence type="predicted"/>
<gene>
    <name evidence="1" type="ORF">FC07_GL000590</name>
</gene>
<evidence type="ECO:0000313" key="2">
    <source>
        <dbReference type="Proteomes" id="UP000051461"/>
    </source>
</evidence>
<dbReference type="Proteomes" id="UP000051461">
    <property type="component" value="Unassembled WGS sequence"/>
</dbReference>
<dbReference type="PATRIC" id="fig|1423726.3.peg.606"/>
<dbReference type="STRING" id="1423726.FC07_GL000590"/>
<dbReference type="AlphaFoldDB" id="A0A0R1GJY1"/>
<dbReference type="RefSeq" id="WP_057905021.1">
    <property type="nucleotide sequence ID" value="NZ_AZDA01000092.1"/>
</dbReference>
<protein>
    <recommendedName>
        <fullName evidence="3">Minor capsid protein</fullName>
    </recommendedName>
</protein>
<name>A0A0R1GJY1_9LACO</name>
<sequence length="144" mass="16209">MNTKTLDVDQAVLQYLTDHVSLYAPIRKAGVYENGNTITYIMSPTGGRQRYLNGRVKRSYSFTIDAKHLSEPIATDTLSQMMTVMERATGFAISSRNKSFQFQRAEMIATPADVANVQDMDDQQTTSDIYSVVRAVFRVDIIIN</sequence>
<evidence type="ECO:0008006" key="3">
    <source>
        <dbReference type="Google" id="ProtNLM"/>
    </source>
</evidence>
<dbReference type="EMBL" id="AZDA01000092">
    <property type="protein sequence ID" value="KRK34382.1"/>
    <property type="molecule type" value="Genomic_DNA"/>
</dbReference>
<accession>A0A0R1GJY1</accession>
<comment type="caution">
    <text evidence="1">The sequence shown here is derived from an EMBL/GenBank/DDBJ whole genome shotgun (WGS) entry which is preliminary data.</text>
</comment>